<feature type="compositionally biased region" description="Basic residues" evidence="1">
    <location>
        <begin position="170"/>
        <end position="179"/>
    </location>
</feature>
<dbReference type="AlphaFoldDB" id="A0AAF0X1D8"/>
<reference evidence="2" key="2">
    <citation type="submission" date="2022-03" db="EMBL/GenBank/DDBJ databases">
        <title>Draft title - Genomic analysis of global carrot germplasm unveils the trajectory of domestication and the origin of high carotenoid orange carrot.</title>
        <authorList>
            <person name="Iorizzo M."/>
            <person name="Ellison S."/>
            <person name="Senalik D."/>
            <person name="Macko-Podgorni A."/>
            <person name="Grzebelus D."/>
            <person name="Bostan H."/>
            <person name="Rolling W."/>
            <person name="Curaba J."/>
            <person name="Simon P."/>
        </authorList>
    </citation>
    <scope>NUCLEOTIDE SEQUENCE</scope>
    <source>
        <tissue evidence="2">Leaf</tissue>
    </source>
</reference>
<gene>
    <name evidence="2" type="ORF">DCAR_0519117</name>
</gene>
<feature type="compositionally biased region" description="Polar residues" evidence="1">
    <location>
        <begin position="183"/>
        <end position="193"/>
    </location>
</feature>
<protein>
    <submittedName>
        <fullName evidence="2">Uncharacterized protein</fullName>
    </submittedName>
</protein>
<dbReference type="PANTHER" id="PTHR37724">
    <property type="entry name" value="OS02G0564300 PROTEIN"/>
    <property type="match status" value="1"/>
</dbReference>
<evidence type="ECO:0000313" key="3">
    <source>
        <dbReference type="Proteomes" id="UP000077755"/>
    </source>
</evidence>
<organism evidence="2 3">
    <name type="scientific">Daucus carota subsp. sativus</name>
    <name type="common">Carrot</name>
    <dbReference type="NCBI Taxonomy" id="79200"/>
    <lineage>
        <taxon>Eukaryota</taxon>
        <taxon>Viridiplantae</taxon>
        <taxon>Streptophyta</taxon>
        <taxon>Embryophyta</taxon>
        <taxon>Tracheophyta</taxon>
        <taxon>Spermatophyta</taxon>
        <taxon>Magnoliopsida</taxon>
        <taxon>eudicotyledons</taxon>
        <taxon>Gunneridae</taxon>
        <taxon>Pentapetalae</taxon>
        <taxon>asterids</taxon>
        <taxon>campanulids</taxon>
        <taxon>Apiales</taxon>
        <taxon>Apiaceae</taxon>
        <taxon>Apioideae</taxon>
        <taxon>Scandiceae</taxon>
        <taxon>Daucinae</taxon>
        <taxon>Daucus</taxon>
        <taxon>Daucus sect. Daucus</taxon>
    </lineage>
</organism>
<name>A0AAF0X1D8_DAUCS</name>
<dbReference type="EMBL" id="CP093347">
    <property type="protein sequence ID" value="WOG99762.1"/>
    <property type="molecule type" value="Genomic_DNA"/>
</dbReference>
<dbReference type="PANTHER" id="PTHR37724:SF1">
    <property type="entry name" value="OS02G0564300 PROTEIN"/>
    <property type="match status" value="1"/>
</dbReference>
<keyword evidence="3" id="KW-1185">Reference proteome</keyword>
<evidence type="ECO:0000313" key="2">
    <source>
        <dbReference type="EMBL" id="WOG99762.1"/>
    </source>
</evidence>
<evidence type="ECO:0000256" key="1">
    <source>
        <dbReference type="SAM" id="MobiDB-lite"/>
    </source>
</evidence>
<accession>A0AAF0X1D8</accession>
<feature type="region of interest" description="Disordered" evidence="1">
    <location>
        <begin position="169"/>
        <end position="193"/>
    </location>
</feature>
<dbReference type="Proteomes" id="UP000077755">
    <property type="component" value="Chromosome 5"/>
</dbReference>
<sequence>MQAKKAKQLHKARLARERQIYELRKRAELKAAVSELERPWEVVEKAPKLFSASADEQVQVLADRFQKPGGFDLWSEKDGPELFKTVDGFLSARFFLKGVVHSIRPYERVNEEIDEFRGLGNEKRVNIGSLDRVSDGIDEFGGLGGVKGVKTGSFDEYVKKRNLLNEGSKGKVRKKRNGRSVRGLNSSDTKACF</sequence>
<proteinExistence type="predicted"/>
<reference evidence="2" key="1">
    <citation type="journal article" date="2016" name="Nat. Genet.">
        <title>A high-quality carrot genome assembly provides new insights into carotenoid accumulation and asterid genome evolution.</title>
        <authorList>
            <person name="Iorizzo M."/>
            <person name="Ellison S."/>
            <person name="Senalik D."/>
            <person name="Zeng P."/>
            <person name="Satapoomin P."/>
            <person name="Huang J."/>
            <person name="Bowman M."/>
            <person name="Iovene M."/>
            <person name="Sanseverino W."/>
            <person name="Cavagnaro P."/>
            <person name="Yildiz M."/>
            <person name="Macko-Podgorni A."/>
            <person name="Moranska E."/>
            <person name="Grzebelus E."/>
            <person name="Grzebelus D."/>
            <person name="Ashrafi H."/>
            <person name="Zheng Z."/>
            <person name="Cheng S."/>
            <person name="Spooner D."/>
            <person name="Van Deynze A."/>
            <person name="Simon P."/>
        </authorList>
    </citation>
    <scope>NUCLEOTIDE SEQUENCE</scope>
    <source>
        <tissue evidence="2">Leaf</tissue>
    </source>
</reference>